<reference evidence="1" key="1">
    <citation type="submission" date="2023-01" db="EMBL/GenBank/DDBJ databases">
        <authorList>
            <person name="Piombo E."/>
        </authorList>
    </citation>
    <scope>NUCLEOTIDE SEQUENCE</scope>
</reference>
<proteinExistence type="predicted"/>
<sequence length="142" mass="15608">MDLVRLHGREHISEYGHIVPIITGKLYLDGGSVNRLEMVQTAGHHGVYDVTSPHQSSPGLSLYWRQDTSGGQDIVVILEVEAEGLRVSRCQARQDETEPVLAGARGVLVEEHYAHQPVHADVLDFGKDEPLCDASPSATNFR</sequence>
<dbReference type="Proteomes" id="UP001160390">
    <property type="component" value="Unassembled WGS sequence"/>
</dbReference>
<keyword evidence="2" id="KW-1185">Reference proteome</keyword>
<dbReference type="AlphaFoldDB" id="A0AA35PWD0"/>
<gene>
    <name evidence="1" type="ORF">CCHLO57077_00014029</name>
</gene>
<name>A0AA35PWD0_9HYPO</name>
<dbReference type="EMBL" id="CABFNP030000464">
    <property type="protein sequence ID" value="CAI6027155.1"/>
    <property type="molecule type" value="Genomic_DNA"/>
</dbReference>
<evidence type="ECO:0000313" key="2">
    <source>
        <dbReference type="Proteomes" id="UP001160390"/>
    </source>
</evidence>
<evidence type="ECO:0000313" key="1">
    <source>
        <dbReference type="EMBL" id="CAI6027155.1"/>
    </source>
</evidence>
<protein>
    <submittedName>
        <fullName evidence="1">Uncharacterized protein</fullName>
    </submittedName>
</protein>
<organism evidence="1 2">
    <name type="scientific">Clonostachys chloroleuca</name>
    <dbReference type="NCBI Taxonomy" id="1926264"/>
    <lineage>
        <taxon>Eukaryota</taxon>
        <taxon>Fungi</taxon>
        <taxon>Dikarya</taxon>
        <taxon>Ascomycota</taxon>
        <taxon>Pezizomycotina</taxon>
        <taxon>Sordariomycetes</taxon>
        <taxon>Hypocreomycetidae</taxon>
        <taxon>Hypocreales</taxon>
        <taxon>Bionectriaceae</taxon>
        <taxon>Clonostachys</taxon>
    </lineage>
</organism>
<comment type="caution">
    <text evidence="1">The sequence shown here is derived from an EMBL/GenBank/DDBJ whole genome shotgun (WGS) entry which is preliminary data.</text>
</comment>
<accession>A0AA35PWD0</accession>